<protein>
    <recommendedName>
        <fullName evidence="3">DUF4902 domain-containing protein</fullName>
    </recommendedName>
</protein>
<dbReference type="EMBL" id="VZPB01000005">
    <property type="protein sequence ID" value="KAB0584539.1"/>
    <property type="molecule type" value="Genomic_DNA"/>
</dbReference>
<organism evidence="1 2">
    <name type="scientific">Ideonella dechloratans</name>
    <dbReference type="NCBI Taxonomy" id="36863"/>
    <lineage>
        <taxon>Bacteria</taxon>
        <taxon>Pseudomonadati</taxon>
        <taxon>Pseudomonadota</taxon>
        <taxon>Betaproteobacteria</taxon>
        <taxon>Burkholderiales</taxon>
        <taxon>Sphaerotilaceae</taxon>
        <taxon>Ideonella</taxon>
    </lineage>
</organism>
<dbReference type="RefSeq" id="WP_148289673.1">
    <property type="nucleotide sequence ID" value="NZ_CP088081.1"/>
</dbReference>
<dbReference type="OrthoDB" id="8899430at2"/>
<proteinExistence type="predicted"/>
<gene>
    <name evidence="1" type="ORF">F7Q92_03235</name>
</gene>
<reference evidence="1 2" key="1">
    <citation type="submission" date="2019-09" db="EMBL/GenBank/DDBJ databases">
        <title>Draft genome sequences of 48 bacterial type strains from the CCUG.</title>
        <authorList>
            <person name="Tunovic T."/>
            <person name="Pineiro-Iglesias B."/>
            <person name="Unosson C."/>
            <person name="Inganas E."/>
            <person name="Ohlen M."/>
            <person name="Cardew S."/>
            <person name="Jensie-Markopoulos S."/>
            <person name="Salva-Serra F."/>
            <person name="Jaen-Luchoro D."/>
            <person name="Karlsson R."/>
            <person name="Svensson-Stadler L."/>
            <person name="Chun J."/>
            <person name="Moore E."/>
        </authorList>
    </citation>
    <scope>NUCLEOTIDE SEQUENCE [LARGE SCALE GENOMIC DNA]</scope>
    <source>
        <strain evidence="1 2">CCUG 30977</strain>
    </source>
</reference>
<dbReference type="AlphaFoldDB" id="A0A643FJD8"/>
<name>A0A643FJD8_IDEDE</name>
<dbReference type="Gene3D" id="3.10.450.610">
    <property type="match status" value="1"/>
</dbReference>
<dbReference type="Proteomes" id="UP000430120">
    <property type="component" value="Unassembled WGS sequence"/>
</dbReference>
<accession>A0A643FJD8</accession>
<evidence type="ECO:0000313" key="1">
    <source>
        <dbReference type="EMBL" id="KAB0584539.1"/>
    </source>
</evidence>
<evidence type="ECO:0000313" key="2">
    <source>
        <dbReference type="Proteomes" id="UP000430120"/>
    </source>
</evidence>
<keyword evidence="2" id="KW-1185">Reference proteome</keyword>
<evidence type="ECO:0008006" key="3">
    <source>
        <dbReference type="Google" id="ProtNLM"/>
    </source>
</evidence>
<comment type="caution">
    <text evidence="1">The sequence shown here is derived from an EMBL/GenBank/DDBJ whole genome shotgun (WGS) entry which is preliminary data.</text>
</comment>
<sequence length="89" mass="9895">MRGSPRDPLCGQTLWCESSPQPEAGLLWDWVEINEGVVAMADPMGVLTNLRLVSDEGAVMTSNEAALHLNGLIHQLPWQDEVWRSLRQA</sequence>